<accession>A0A078AT74</accession>
<keyword evidence="2" id="KW-1185">Reference proteome</keyword>
<sequence length="86" mass="10583">MHFGTKNQSRDNKWYSTSKNEFNRMHIFCAKANCLDILMMKFVYFFVKKWFMQQPMTQRKQKILDYHAKHHLPNNSLPIRQILNFK</sequence>
<reference evidence="1 2" key="1">
    <citation type="submission" date="2014-06" db="EMBL/GenBank/DDBJ databases">
        <authorList>
            <person name="Swart Estienne"/>
        </authorList>
    </citation>
    <scope>NUCLEOTIDE SEQUENCE [LARGE SCALE GENOMIC DNA]</scope>
    <source>
        <strain evidence="1 2">130c</strain>
    </source>
</reference>
<evidence type="ECO:0000313" key="1">
    <source>
        <dbReference type="EMBL" id="CDW85226.1"/>
    </source>
</evidence>
<proteinExistence type="predicted"/>
<name>A0A078AT74_STYLE</name>
<dbReference type="EMBL" id="CCKQ01013552">
    <property type="protein sequence ID" value="CDW85226.1"/>
    <property type="molecule type" value="Genomic_DNA"/>
</dbReference>
<dbReference type="Proteomes" id="UP000039865">
    <property type="component" value="Unassembled WGS sequence"/>
</dbReference>
<dbReference type="AlphaFoldDB" id="A0A078AT74"/>
<evidence type="ECO:0000313" key="2">
    <source>
        <dbReference type="Proteomes" id="UP000039865"/>
    </source>
</evidence>
<organism evidence="1 2">
    <name type="scientific">Stylonychia lemnae</name>
    <name type="common">Ciliate</name>
    <dbReference type="NCBI Taxonomy" id="5949"/>
    <lineage>
        <taxon>Eukaryota</taxon>
        <taxon>Sar</taxon>
        <taxon>Alveolata</taxon>
        <taxon>Ciliophora</taxon>
        <taxon>Intramacronucleata</taxon>
        <taxon>Spirotrichea</taxon>
        <taxon>Stichotrichia</taxon>
        <taxon>Sporadotrichida</taxon>
        <taxon>Oxytrichidae</taxon>
        <taxon>Stylonychinae</taxon>
        <taxon>Stylonychia</taxon>
    </lineage>
</organism>
<dbReference type="InParanoid" id="A0A078AT74"/>
<gene>
    <name evidence="1" type="primary">Contig13412.g14320</name>
    <name evidence="1" type="ORF">STYLEM_14299</name>
</gene>
<protein>
    <submittedName>
        <fullName evidence="1">Uncharacterized protein</fullName>
    </submittedName>
</protein>